<keyword evidence="3" id="KW-1185">Reference proteome</keyword>
<dbReference type="EMBL" id="WHJH01000136">
    <property type="protein sequence ID" value="NHZ93962.1"/>
    <property type="molecule type" value="Genomic_DNA"/>
</dbReference>
<dbReference type="Pfam" id="PF14411">
    <property type="entry name" value="LHH"/>
    <property type="match status" value="1"/>
</dbReference>
<evidence type="ECO:0000313" key="2">
    <source>
        <dbReference type="EMBL" id="NHZ93962.1"/>
    </source>
</evidence>
<organism evidence="2 3">
    <name type="scientific">Massilia mucilaginosa</name>
    <dbReference type="NCBI Taxonomy" id="2609282"/>
    <lineage>
        <taxon>Bacteria</taxon>
        <taxon>Pseudomonadati</taxon>
        <taxon>Pseudomonadota</taxon>
        <taxon>Betaproteobacteria</taxon>
        <taxon>Burkholderiales</taxon>
        <taxon>Oxalobacteraceae</taxon>
        <taxon>Telluria group</taxon>
        <taxon>Massilia</taxon>
    </lineage>
</organism>
<accession>A0ABX0P4F3</accession>
<evidence type="ECO:0000259" key="1">
    <source>
        <dbReference type="Pfam" id="PF14411"/>
    </source>
</evidence>
<feature type="domain" description="LHH" evidence="1">
    <location>
        <begin position="20"/>
        <end position="104"/>
    </location>
</feature>
<sequence>MVRTSGAKQGRDLTNAEAAARFGIGPILPDGSIATLHHSQQNAMGPLFEASTRYHRIANAQRAPLHPFGAAQHPDFPLGRGPGSLRDAFQKVDSLQYWKNRGQQELPK</sequence>
<comment type="caution">
    <text evidence="2">The sequence shown here is derived from an EMBL/GenBank/DDBJ whole genome shotgun (WGS) entry which is preliminary data.</text>
</comment>
<gene>
    <name evidence="2" type="ORF">F2P45_33955</name>
</gene>
<dbReference type="Proteomes" id="UP000609726">
    <property type="component" value="Unassembled WGS sequence"/>
</dbReference>
<dbReference type="InterPro" id="IPR026834">
    <property type="entry name" value="LHH"/>
</dbReference>
<reference evidence="2 3" key="1">
    <citation type="submission" date="2019-10" db="EMBL/GenBank/DDBJ databases">
        <title>Taxonomy of Antarctic Massilia spp.: description of Massilia rubra sp. nov., Massilia aquatica sp. nov., Massilia mucilaginosa sp. nov., Massilia frigida sp. nov. isolated from streams, lakes and regoliths.</title>
        <authorList>
            <person name="Holochova P."/>
            <person name="Sedlacek I."/>
            <person name="Kralova S."/>
            <person name="Maslanova I."/>
            <person name="Busse H.-J."/>
            <person name="Stankova E."/>
            <person name="Vrbovska V."/>
            <person name="Kovarovic V."/>
            <person name="Bartak M."/>
            <person name="Svec P."/>
            <person name="Pantucek R."/>
        </authorList>
    </citation>
    <scope>NUCLEOTIDE SEQUENCE [LARGE SCALE GENOMIC DNA]</scope>
    <source>
        <strain evidence="2 3">CCM 8733</strain>
    </source>
</reference>
<proteinExistence type="predicted"/>
<name>A0ABX0P4F3_9BURK</name>
<protein>
    <recommendedName>
        <fullName evidence="1">LHH domain-containing protein</fullName>
    </recommendedName>
</protein>
<evidence type="ECO:0000313" key="3">
    <source>
        <dbReference type="Proteomes" id="UP000609726"/>
    </source>
</evidence>